<keyword evidence="2" id="KW-0808">Transferase</keyword>
<dbReference type="InterPro" id="IPR050834">
    <property type="entry name" value="Glycosyltransf_2"/>
</dbReference>
<gene>
    <name evidence="2" type="ORF">MES5069_620088</name>
</gene>
<feature type="domain" description="Glycosyltransferase 2-like" evidence="1">
    <location>
        <begin position="10"/>
        <end position="132"/>
    </location>
</feature>
<dbReference type="PANTHER" id="PTHR43685">
    <property type="entry name" value="GLYCOSYLTRANSFERASE"/>
    <property type="match status" value="1"/>
</dbReference>
<reference evidence="2 3" key="1">
    <citation type="submission" date="2022-03" db="EMBL/GenBank/DDBJ databases">
        <authorList>
            <person name="Brunel B."/>
        </authorList>
    </citation>
    <scope>NUCLEOTIDE SEQUENCE [LARGE SCALE GENOMIC DNA]</scope>
    <source>
        <strain evidence="2">STM5069sample</strain>
    </source>
</reference>
<dbReference type="Gene3D" id="3.90.550.10">
    <property type="entry name" value="Spore Coat Polysaccharide Biosynthesis Protein SpsA, Chain A"/>
    <property type="match status" value="1"/>
</dbReference>
<sequence>MEHPKSPQVSLGMPVYNGENFVSEAIRSILEQDFDDFELVITDNASTDGTADICLEFARRDKRVRYVRNARNLGAGANFNRAFQLSTGEYFKWCAHDDLLSSGFLTDCVRALDANARHVIAYPRLLGIDETGLLTSYVEGGLPDMGGSSPAARFGLMVAAPGCDAAMFGLWRRDSLAKTTLHESYYGSDRALLAEMALLGTFVHVPNAILYNRDHPRRSVRLPNSERLAWQDTAGCSAKPFEFSRRIKHLVAIAHRHRRTAPLGRTLFHLIAWLSDPLVFARLCLEAVGAVSPRLREKLRGAGLGALNHVGSDRSPG</sequence>
<dbReference type="InterPro" id="IPR029044">
    <property type="entry name" value="Nucleotide-diphossugar_trans"/>
</dbReference>
<accession>A0ABN8KGA2</accession>
<dbReference type="CDD" id="cd00761">
    <property type="entry name" value="Glyco_tranf_GTA_type"/>
    <property type="match status" value="1"/>
</dbReference>
<dbReference type="InterPro" id="IPR001173">
    <property type="entry name" value="Glyco_trans_2-like"/>
</dbReference>
<dbReference type="Pfam" id="PF00535">
    <property type="entry name" value="Glycos_transf_2"/>
    <property type="match status" value="1"/>
</dbReference>
<dbReference type="EMBL" id="CAKXZT010000160">
    <property type="protein sequence ID" value="CAH2407809.1"/>
    <property type="molecule type" value="Genomic_DNA"/>
</dbReference>
<evidence type="ECO:0000313" key="3">
    <source>
        <dbReference type="Proteomes" id="UP001153050"/>
    </source>
</evidence>
<organism evidence="2 3">
    <name type="scientific">Mesorhizobium escarrei</name>
    <dbReference type="NCBI Taxonomy" id="666018"/>
    <lineage>
        <taxon>Bacteria</taxon>
        <taxon>Pseudomonadati</taxon>
        <taxon>Pseudomonadota</taxon>
        <taxon>Alphaproteobacteria</taxon>
        <taxon>Hyphomicrobiales</taxon>
        <taxon>Phyllobacteriaceae</taxon>
        <taxon>Mesorhizobium</taxon>
    </lineage>
</organism>
<dbReference type="PANTHER" id="PTHR43685:SF2">
    <property type="entry name" value="GLYCOSYLTRANSFERASE 2-LIKE DOMAIN-CONTAINING PROTEIN"/>
    <property type="match status" value="1"/>
</dbReference>
<dbReference type="SUPFAM" id="SSF53448">
    <property type="entry name" value="Nucleotide-diphospho-sugar transferases"/>
    <property type="match status" value="1"/>
</dbReference>
<proteinExistence type="predicted"/>
<evidence type="ECO:0000313" key="2">
    <source>
        <dbReference type="EMBL" id="CAH2407809.1"/>
    </source>
</evidence>
<dbReference type="GO" id="GO:0016740">
    <property type="term" value="F:transferase activity"/>
    <property type="evidence" value="ECO:0007669"/>
    <property type="project" value="UniProtKB-KW"/>
</dbReference>
<comment type="caution">
    <text evidence="2">The sequence shown here is derived from an EMBL/GenBank/DDBJ whole genome shotgun (WGS) entry which is preliminary data.</text>
</comment>
<dbReference type="RefSeq" id="WP_254021376.1">
    <property type="nucleotide sequence ID" value="NZ_CAKXZT010000160.1"/>
</dbReference>
<dbReference type="Proteomes" id="UP001153050">
    <property type="component" value="Unassembled WGS sequence"/>
</dbReference>
<keyword evidence="3" id="KW-1185">Reference proteome</keyword>
<evidence type="ECO:0000259" key="1">
    <source>
        <dbReference type="Pfam" id="PF00535"/>
    </source>
</evidence>
<protein>
    <submittedName>
        <fullName evidence="2">Glycosyl transferase family 2</fullName>
    </submittedName>
</protein>
<name>A0ABN8KGA2_9HYPH</name>